<dbReference type="GO" id="GO:0005524">
    <property type="term" value="F:ATP binding"/>
    <property type="evidence" value="ECO:0007669"/>
    <property type="project" value="UniProtKB-KW"/>
</dbReference>
<feature type="domain" description="Protein kinase" evidence="4">
    <location>
        <begin position="1"/>
        <end position="374"/>
    </location>
</feature>
<dbReference type="InterPro" id="IPR050117">
    <property type="entry name" value="MAPK"/>
</dbReference>
<evidence type="ECO:0000259" key="4">
    <source>
        <dbReference type="PROSITE" id="PS50011"/>
    </source>
</evidence>
<sequence>MNHLYTIGRGFSIPKFLHNAQEITVHQHTFMAQKVAHGHCFLAYSSDSNQRVFVTKLYEPFNIENKPLETLRNLRLFREIKQENITKLLNLYIINNTLTKKKDIYFIYDASGSESLKTAQNVYKSVKMLRKAQAQAEKNLKEKGADASMVTKSYEDAYKRLGPLVDSITDDFVPNLMYQVASVVNYLHSHGLVVGVLDAESFLVSETKKIYLTNFGVGCLADEKIKDAWWMAGWQNERIWENRLLAPEVGFRWTNYWSYAADMWNIGMILWGFIRPNHERNLLFDTLTSHYRKWDKQMFAGLFKIIGWPDDDFLYDLPTVDTEIIGHIPRENPIDFSTIFEDSKAEEIDFIRQLLVLDPAKRLTSNDGLNHRYFKEYYNQKHEYKNTKFEFDLNLEDYDENPEYQKLDREKKEKLVQEFREDIMEHLSEQISYLESDLLGTPFFSKRKNRKEKVEEAERKQIKLKEEEEKAKLQARNGELAQKYVCSWWTCGNKKNLTYVLAITVHPTYLQCIDAKQEPIRDLFATNEINQNKQYSFRTKTAVSKKEVLVTRFDGTFNKVTSSGRSPYLLKHMCLYRKLKHENIVQLLMYIVSDDLYLVFIPSLTLAQLYEQFIENPKNVSENPLFLQMTDENWVRNIMVQIVSVVGYLHSNGIVNGMLDLKSFLIDENGQIYLWNFGHCGLVGEEIKQNRIGFSTAPEIAHRWSRNWEFSSDIWGIGMIFSHLLKPNWKTSEFKGTIFDREAAQRDIPNSSDRIKKMFKTLGFPTKEFLQVMLNPTKRDFQNHGFEWEIPGFIKELQENPNELINLRKFFNNASSSTVDLLEKMLVLDPKKRFKLDDIMKHEFFRDLGNQFKHYTNETINWDFKNECNGCPKCIRKDNDGVCIGSTDVCRKSFETELFEAFIREKDSLKQALDANKDSFVI</sequence>
<dbReference type="GO" id="GO:0004672">
    <property type="term" value="F:protein kinase activity"/>
    <property type="evidence" value="ECO:0007669"/>
    <property type="project" value="InterPro"/>
</dbReference>
<dbReference type="Gene3D" id="1.10.510.10">
    <property type="entry name" value="Transferase(Phosphotransferase) domain 1"/>
    <property type="match status" value="2"/>
</dbReference>
<dbReference type="PANTHER" id="PTHR24055">
    <property type="entry name" value="MITOGEN-ACTIVATED PROTEIN KINASE"/>
    <property type="match status" value="1"/>
</dbReference>
<evidence type="ECO:0000313" key="5">
    <source>
        <dbReference type="Proteomes" id="UP000887540"/>
    </source>
</evidence>
<dbReference type="Proteomes" id="UP000887540">
    <property type="component" value="Unplaced"/>
</dbReference>
<dbReference type="Pfam" id="PF00069">
    <property type="entry name" value="Pkinase"/>
    <property type="match status" value="2"/>
</dbReference>
<feature type="coiled-coil region" evidence="3">
    <location>
        <begin position="409"/>
        <end position="483"/>
    </location>
</feature>
<dbReference type="PROSITE" id="PS50011">
    <property type="entry name" value="PROTEIN_KINASE_DOM"/>
    <property type="match status" value="2"/>
</dbReference>
<proteinExistence type="predicted"/>
<keyword evidence="5" id="KW-1185">Reference proteome</keyword>
<dbReference type="InterPro" id="IPR011009">
    <property type="entry name" value="Kinase-like_dom_sf"/>
</dbReference>
<dbReference type="WBParaSite" id="ACRNAN_scaffold4211.g7957.t1">
    <property type="protein sequence ID" value="ACRNAN_scaffold4211.g7957.t1"/>
    <property type="gene ID" value="ACRNAN_scaffold4211.g7957"/>
</dbReference>
<dbReference type="InterPro" id="IPR000719">
    <property type="entry name" value="Prot_kinase_dom"/>
</dbReference>
<keyword evidence="1" id="KW-0547">Nucleotide-binding</keyword>
<reference evidence="6" key="1">
    <citation type="submission" date="2022-11" db="UniProtKB">
        <authorList>
            <consortium name="WormBaseParasite"/>
        </authorList>
    </citation>
    <scope>IDENTIFICATION</scope>
</reference>
<protein>
    <submittedName>
        <fullName evidence="6">Protein kinase domain-containing protein</fullName>
    </submittedName>
</protein>
<evidence type="ECO:0000256" key="3">
    <source>
        <dbReference type="SAM" id="Coils"/>
    </source>
</evidence>
<organism evidence="5 6">
    <name type="scientific">Acrobeloides nanus</name>
    <dbReference type="NCBI Taxonomy" id="290746"/>
    <lineage>
        <taxon>Eukaryota</taxon>
        <taxon>Metazoa</taxon>
        <taxon>Ecdysozoa</taxon>
        <taxon>Nematoda</taxon>
        <taxon>Chromadorea</taxon>
        <taxon>Rhabditida</taxon>
        <taxon>Tylenchina</taxon>
        <taxon>Cephalobomorpha</taxon>
        <taxon>Cephaloboidea</taxon>
        <taxon>Cephalobidae</taxon>
        <taxon>Acrobeloides</taxon>
    </lineage>
</organism>
<feature type="domain" description="Protein kinase" evidence="4">
    <location>
        <begin position="433"/>
        <end position="845"/>
    </location>
</feature>
<dbReference type="SUPFAM" id="SSF56112">
    <property type="entry name" value="Protein kinase-like (PK-like)"/>
    <property type="match status" value="2"/>
</dbReference>
<keyword evidence="2" id="KW-0067">ATP-binding</keyword>
<evidence type="ECO:0000256" key="1">
    <source>
        <dbReference type="ARBA" id="ARBA00022741"/>
    </source>
</evidence>
<evidence type="ECO:0000313" key="6">
    <source>
        <dbReference type="WBParaSite" id="ACRNAN_scaffold4211.g7957.t1"/>
    </source>
</evidence>
<evidence type="ECO:0000256" key="2">
    <source>
        <dbReference type="ARBA" id="ARBA00022840"/>
    </source>
</evidence>
<dbReference type="AlphaFoldDB" id="A0A914DWU5"/>
<dbReference type="Gene3D" id="3.30.200.20">
    <property type="entry name" value="Phosphorylase Kinase, domain 1"/>
    <property type="match status" value="1"/>
</dbReference>
<dbReference type="SMART" id="SM00220">
    <property type="entry name" value="S_TKc"/>
    <property type="match status" value="1"/>
</dbReference>
<keyword evidence="3" id="KW-0175">Coiled coil</keyword>
<name>A0A914DWU5_9BILA</name>
<accession>A0A914DWU5</accession>